<proteinExistence type="predicted"/>
<sequence length="194" mass="22589">MVESKSTSAVNIQESVSDKDQNIEDDKFVKYFDDFKEFLMSKPVAVRMKFRQIADDFKYNTIICELLLAIVTKVEKPLASMEDLVNCIPLKEEILSGISNSQLDEESSMRDEILLLTYYDEKEYSFKLFDSLKNERVKKLFYKFNVVTCSSASIERVYSATKHVLTSDRTNITSENFGRLLMLKLNKHEIFKKI</sequence>
<comment type="caution">
    <text evidence="1">The sequence shown here is derived from an EMBL/GenBank/DDBJ whole genome shotgun (WGS) entry which is preliminary data.</text>
</comment>
<organism evidence="1 2">
    <name type="scientific">Polypedilum vanderplanki</name>
    <name type="common">Sleeping chironomid midge</name>
    <dbReference type="NCBI Taxonomy" id="319348"/>
    <lineage>
        <taxon>Eukaryota</taxon>
        <taxon>Metazoa</taxon>
        <taxon>Ecdysozoa</taxon>
        <taxon>Arthropoda</taxon>
        <taxon>Hexapoda</taxon>
        <taxon>Insecta</taxon>
        <taxon>Pterygota</taxon>
        <taxon>Neoptera</taxon>
        <taxon>Endopterygota</taxon>
        <taxon>Diptera</taxon>
        <taxon>Nematocera</taxon>
        <taxon>Chironomoidea</taxon>
        <taxon>Chironomidae</taxon>
        <taxon>Chironominae</taxon>
        <taxon>Polypedilum</taxon>
        <taxon>Polypedilum</taxon>
    </lineage>
</organism>
<dbReference type="EMBL" id="JADBJN010000003">
    <property type="protein sequence ID" value="KAG5671988.1"/>
    <property type="molecule type" value="Genomic_DNA"/>
</dbReference>
<reference evidence="1" key="1">
    <citation type="submission" date="2021-03" db="EMBL/GenBank/DDBJ databases">
        <title>Chromosome level genome of the anhydrobiotic midge Polypedilum vanderplanki.</title>
        <authorList>
            <person name="Yoshida Y."/>
            <person name="Kikawada T."/>
            <person name="Gusev O."/>
        </authorList>
    </citation>
    <scope>NUCLEOTIDE SEQUENCE</scope>
    <source>
        <strain evidence="1">NIAS01</strain>
        <tissue evidence="1">Whole body or cell culture</tissue>
    </source>
</reference>
<protein>
    <recommendedName>
        <fullName evidence="3">HAT C-terminal dimerisation domain-containing protein</fullName>
    </recommendedName>
</protein>
<keyword evidence="2" id="KW-1185">Reference proteome</keyword>
<dbReference type="AlphaFoldDB" id="A0A9J6BQ50"/>
<evidence type="ECO:0008006" key="3">
    <source>
        <dbReference type="Google" id="ProtNLM"/>
    </source>
</evidence>
<name>A0A9J6BQ50_POLVA</name>
<dbReference type="OrthoDB" id="10057873at2759"/>
<dbReference type="Proteomes" id="UP001107558">
    <property type="component" value="Chromosome 3"/>
</dbReference>
<evidence type="ECO:0000313" key="2">
    <source>
        <dbReference type="Proteomes" id="UP001107558"/>
    </source>
</evidence>
<gene>
    <name evidence="1" type="ORF">PVAND_002152</name>
</gene>
<evidence type="ECO:0000313" key="1">
    <source>
        <dbReference type="EMBL" id="KAG5671988.1"/>
    </source>
</evidence>
<accession>A0A9J6BQ50</accession>